<accession>A0A0A9F0B0</accession>
<protein>
    <submittedName>
        <fullName evidence="1">Uncharacterized protein</fullName>
    </submittedName>
</protein>
<sequence length="51" mass="5717">MEPKTNYRAFGHKLVLYANALPMEPKTSRIIQTEAGKKRTGQEHSNMLGTA</sequence>
<proteinExistence type="predicted"/>
<organism evidence="1">
    <name type="scientific">Arundo donax</name>
    <name type="common">Giant reed</name>
    <name type="synonym">Donax arundinaceus</name>
    <dbReference type="NCBI Taxonomy" id="35708"/>
    <lineage>
        <taxon>Eukaryota</taxon>
        <taxon>Viridiplantae</taxon>
        <taxon>Streptophyta</taxon>
        <taxon>Embryophyta</taxon>
        <taxon>Tracheophyta</taxon>
        <taxon>Spermatophyta</taxon>
        <taxon>Magnoliopsida</taxon>
        <taxon>Liliopsida</taxon>
        <taxon>Poales</taxon>
        <taxon>Poaceae</taxon>
        <taxon>PACMAD clade</taxon>
        <taxon>Arundinoideae</taxon>
        <taxon>Arundineae</taxon>
        <taxon>Arundo</taxon>
    </lineage>
</organism>
<name>A0A0A9F0B0_ARUDO</name>
<reference evidence="1" key="2">
    <citation type="journal article" date="2015" name="Data Brief">
        <title>Shoot transcriptome of the giant reed, Arundo donax.</title>
        <authorList>
            <person name="Barrero R.A."/>
            <person name="Guerrero F.D."/>
            <person name="Moolhuijzen P."/>
            <person name="Goolsby J.A."/>
            <person name="Tidwell J."/>
            <person name="Bellgard S.E."/>
            <person name="Bellgard M.I."/>
        </authorList>
    </citation>
    <scope>NUCLEOTIDE SEQUENCE</scope>
    <source>
        <tissue evidence="1">Shoot tissue taken approximately 20 cm above the soil surface</tissue>
    </source>
</reference>
<reference evidence="1" key="1">
    <citation type="submission" date="2014-09" db="EMBL/GenBank/DDBJ databases">
        <authorList>
            <person name="Magalhaes I.L.F."/>
            <person name="Oliveira U."/>
            <person name="Santos F.R."/>
            <person name="Vidigal T.H.D.A."/>
            <person name="Brescovit A.D."/>
            <person name="Santos A.J."/>
        </authorList>
    </citation>
    <scope>NUCLEOTIDE SEQUENCE</scope>
    <source>
        <tissue evidence="1">Shoot tissue taken approximately 20 cm above the soil surface</tissue>
    </source>
</reference>
<dbReference type="EMBL" id="GBRH01193277">
    <property type="protein sequence ID" value="JAE04619.1"/>
    <property type="molecule type" value="Transcribed_RNA"/>
</dbReference>
<dbReference type="AlphaFoldDB" id="A0A0A9F0B0"/>
<evidence type="ECO:0000313" key="1">
    <source>
        <dbReference type="EMBL" id="JAE04619.1"/>
    </source>
</evidence>